<dbReference type="InterPro" id="IPR003598">
    <property type="entry name" value="Ig_sub2"/>
</dbReference>
<dbReference type="InterPro" id="IPR013783">
    <property type="entry name" value="Ig-like_fold"/>
</dbReference>
<evidence type="ECO:0000256" key="1">
    <source>
        <dbReference type="ARBA" id="ARBA00022729"/>
    </source>
</evidence>
<dbReference type="SMART" id="SM00408">
    <property type="entry name" value="IGc2"/>
    <property type="match status" value="2"/>
</dbReference>
<gene>
    <name evidence="7" type="primary">LOC113523271</name>
</gene>
<keyword evidence="3" id="KW-0393">Immunoglobulin domain</keyword>
<dbReference type="InterPro" id="IPR036179">
    <property type="entry name" value="Ig-like_dom_sf"/>
</dbReference>
<keyword evidence="2" id="KW-1015">Disulfide bond</keyword>
<dbReference type="InterPro" id="IPR050958">
    <property type="entry name" value="Cell_Adh-Cytoskel_Orgn"/>
</dbReference>
<name>A0ABM3M8U6_GALME</name>
<evidence type="ECO:0000256" key="2">
    <source>
        <dbReference type="ARBA" id="ARBA00023157"/>
    </source>
</evidence>
<feature type="signal peptide" evidence="4">
    <location>
        <begin position="1"/>
        <end position="22"/>
    </location>
</feature>
<evidence type="ECO:0000256" key="4">
    <source>
        <dbReference type="SAM" id="SignalP"/>
    </source>
</evidence>
<dbReference type="SUPFAM" id="SSF48726">
    <property type="entry name" value="Immunoglobulin"/>
    <property type="match status" value="2"/>
</dbReference>
<proteinExistence type="predicted"/>
<evidence type="ECO:0000256" key="3">
    <source>
        <dbReference type="ARBA" id="ARBA00023319"/>
    </source>
</evidence>
<accession>A0ABM3M8U6</accession>
<organism evidence="6 7">
    <name type="scientific">Galleria mellonella</name>
    <name type="common">Greater wax moth</name>
    <dbReference type="NCBI Taxonomy" id="7137"/>
    <lineage>
        <taxon>Eukaryota</taxon>
        <taxon>Metazoa</taxon>
        <taxon>Ecdysozoa</taxon>
        <taxon>Arthropoda</taxon>
        <taxon>Hexapoda</taxon>
        <taxon>Insecta</taxon>
        <taxon>Pterygota</taxon>
        <taxon>Neoptera</taxon>
        <taxon>Endopterygota</taxon>
        <taxon>Lepidoptera</taxon>
        <taxon>Glossata</taxon>
        <taxon>Ditrysia</taxon>
        <taxon>Pyraloidea</taxon>
        <taxon>Pyralidae</taxon>
        <taxon>Galleriinae</taxon>
        <taxon>Galleria</taxon>
    </lineage>
</organism>
<sequence>MINLVLLLTAALVSLQCCFVGAAIINSKNDLDNRLKPNVAPTPRRRLGSFVKMLSAPPESVSLIPGTPLELSCVVAGHPAPTIQWLKNGETLPDYEESANEILNIHPSSIVQLVTKLVVATASNGDEYTCVASTGVKQKIATTIVYTTEAQDPLRALFRPSVPVIIYYYDTIFQNQGTTVVLPCRVSSFSPAQIYWMDNDDKLIYGNSRMQVLPSGDLLISVLEWRDMGNFTCTAKNMYGKVAASTFVYPVKP</sequence>
<evidence type="ECO:0000313" key="6">
    <source>
        <dbReference type="Proteomes" id="UP001652740"/>
    </source>
</evidence>
<dbReference type="GeneID" id="113523271"/>
<dbReference type="SMART" id="SM00409">
    <property type="entry name" value="IG"/>
    <property type="match status" value="2"/>
</dbReference>
<feature type="domain" description="Ig-like" evidence="5">
    <location>
        <begin position="37"/>
        <end position="141"/>
    </location>
</feature>
<dbReference type="CDD" id="cd00096">
    <property type="entry name" value="Ig"/>
    <property type="match status" value="2"/>
</dbReference>
<dbReference type="InterPro" id="IPR003599">
    <property type="entry name" value="Ig_sub"/>
</dbReference>
<dbReference type="Proteomes" id="UP001652740">
    <property type="component" value="Unplaced"/>
</dbReference>
<keyword evidence="6" id="KW-1185">Reference proteome</keyword>
<dbReference type="Gene3D" id="2.60.40.10">
    <property type="entry name" value="Immunoglobulins"/>
    <property type="match status" value="2"/>
</dbReference>
<feature type="domain" description="Ig-like" evidence="5">
    <location>
        <begin position="160"/>
        <end position="249"/>
    </location>
</feature>
<dbReference type="RefSeq" id="XP_052747794.1">
    <property type="nucleotide sequence ID" value="XM_052891834.1"/>
</dbReference>
<dbReference type="PROSITE" id="PS50835">
    <property type="entry name" value="IG_LIKE"/>
    <property type="match status" value="2"/>
</dbReference>
<dbReference type="PANTHER" id="PTHR45080:SF8">
    <property type="entry name" value="IG-LIKE DOMAIN-CONTAINING PROTEIN"/>
    <property type="match status" value="1"/>
</dbReference>
<protein>
    <submittedName>
        <fullName evidence="7">Neural/ectodermal development factor IMP-L2-like</fullName>
    </submittedName>
</protein>
<keyword evidence="1 4" id="KW-0732">Signal</keyword>
<evidence type="ECO:0000313" key="7">
    <source>
        <dbReference type="RefSeq" id="XP_052747794.1"/>
    </source>
</evidence>
<dbReference type="InterPro" id="IPR007110">
    <property type="entry name" value="Ig-like_dom"/>
</dbReference>
<reference evidence="7" key="1">
    <citation type="submission" date="2025-08" db="UniProtKB">
        <authorList>
            <consortium name="RefSeq"/>
        </authorList>
    </citation>
    <scope>IDENTIFICATION</scope>
    <source>
        <tissue evidence="7">Whole larvae</tissue>
    </source>
</reference>
<evidence type="ECO:0000259" key="5">
    <source>
        <dbReference type="PROSITE" id="PS50835"/>
    </source>
</evidence>
<dbReference type="Pfam" id="PF13927">
    <property type="entry name" value="Ig_3"/>
    <property type="match status" value="2"/>
</dbReference>
<dbReference type="PANTHER" id="PTHR45080">
    <property type="entry name" value="CONTACTIN 5"/>
    <property type="match status" value="1"/>
</dbReference>
<feature type="chain" id="PRO_5045512920" evidence="4">
    <location>
        <begin position="23"/>
        <end position="253"/>
    </location>
</feature>